<keyword evidence="2" id="KW-1185">Reference proteome</keyword>
<sequence>MIEKVGLAPGLFCFLTGIMRDSALRQPHPELLHQSVLMLKQKRLA</sequence>
<evidence type="ECO:0000313" key="1">
    <source>
        <dbReference type="EMBL" id="MDV6227641.1"/>
    </source>
</evidence>
<proteinExistence type="predicted"/>
<evidence type="ECO:0000313" key="2">
    <source>
        <dbReference type="Proteomes" id="UP001185659"/>
    </source>
</evidence>
<protein>
    <submittedName>
        <fullName evidence="1">Uncharacterized protein</fullName>
    </submittedName>
</protein>
<organism evidence="1 2">
    <name type="scientific">Nitratireductor aquimarinus</name>
    <dbReference type="NCBI Taxonomy" id="889300"/>
    <lineage>
        <taxon>Bacteria</taxon>
        <taxon>Pseudomonadati</taxon>
        <taxon>Pseudomonadota</taxon>
        <taxon>Alphaproteobacteria</taxon>
        <taxon>Hyphomicrobiales</taxon>
        <taxon>Phyllobacteriaceae</taxon>
        <taxon>Nitratireductor</taxon>
    </lineage>
</organism>
<dbReference type="Proteomes" id="UP001185659">
    <property type="component" value="Unassembled WGS sequence"/>
</dbReference>
<gene>
    <name evidence="1" type="ORF">R2G56_15180</name>
</gene>
<dbReference type="RefSeq" id="WP_317561842.1">
    <property type="nucleotide sequence ID" value="NZ_JAWLIP010000007.1"/>
</dbReference>
<accession>A0ABU4AN24</accession>
<name>A0ABU4AN24_9HYPH</name>
<comment type="caution">
    <text evidence="1">The sequence shown here is derived from an EMBL/GenBank/DDBJ whole genome shotgun (WGS) entry which is preliminary data.</text>
</comment>
<dbReference type="EMBL" id="JAWLIP010000007">
    <property type="protein sequence ID" value="MDV6227641.1"/>
    <property type="molecule type" value="Genomic_DNA"/>
</dbReference>
<reference evidence="1 2" key="1">
    <citation type="submission" date="2023-10" db="EMBL/GenBank/DDBJ databases">
        <authorList>
            <person name="Venkata Ramana C."/>
            <person name="Sasikala C."/>
            <person name="Dhurka M."/>
        </authorList>
    </citation>
    <scope>NUCLEOTIDE SEQUENCE [LARGE SCALE GENOMIC DNA]</scope>
    <source>
        <strain evidence="1 2">KCTC 32151</strain>
    </source>
</reference>